<feature type="chain" id="PRO_5037009411" evidence="1">
    <location>
        <begin position="29"/>
        <end position="131"/>
    </location>
</feature>
<gene>
    <name evidence="2" type="ORF">G127AT_03465</name>
</gene>
<dbReference type="AlphaFoldDB" id="A0A975IPI1"/>
<keyword evidence="1" id="KW-0732">Signal</keyword>
<protein>
    <submittedName>
        <fullName evidence="2">Uncharacterized protein</fullName>
    </submittedName>
</protein>
<accession>A0A975IPI1</accession>
<evidence type="ECO:0000256" key="1">
    <source>
        <dbReference type="SAM" id="SignalP"/>
    </source>
</evidence>
<name>A0A975IPI1_9MICO</name>
<dbReference type="KEGG" id="aarc:G127AT_03465"/>
<proteinExistence type="predicted"/>
<evidence type="ECO:0000313" key="2">
    <source>
        <dbReference type="EMBL" id="QTX05299.1"/>
    </source>
</evidence>
<reference evidence="2" key="1">
    <citation type="submission" date="2021-03" db="EMBL/GenBank/DDBJ databases">
        <title>Agromyces archimandritus sp. nov., isolated from the cockroach Archimandrita tessellata.</title>
        <authorList>
            <person name="Guzman J."/>
            <person name="Ortuzar M."/>
            <person name="Poehlein A."/>
            <person name="Daniel R."/>
            <person name="Trujillo M."/>
            <person name="Vilcinskas A."/>
        </authorList>
    </citation>
    <scope>NUCLEOTIDE SEQUENCE</scope>
    <source>
        <strain evidence="2">G127AT</strain>
    </source>
</reference>
<dbReference type="EMBL" id="CP071696">
    <property type="protein sequence ID" value="QTX05299.1"/>
    <property type="molecule type" value="Genomic_DNA"/>
</dbReference>
<dbReference type="RefSeq" id="WP_210899856.1">
    <property type="nucleotide sequence ID" value="NZ_CP071696.1"/>
</dbReference>
<evidence type="ECO:0000313" key="3">
    <source>
        <dbReference type="Proteomes" id="UP000671914"/>
    </source>
</evidence>
<dbReference type="Proteomes" id="UP000671914">
    <property type="component" value="Chromosome"/>
</dbReference>
<feature type="signal peptide" evidence="1">
    <location>
        <begin position="1"/>
        <end position="28"/>
    </location>
</feature>
<sequence>MKKSIVFKLSAAAIAAAAMLGVGSAANAASNYIGFDVNLPRLQLWQIGFATQSTGTSTPAQVKVSAIGSTYTLDARTALEYSDAKGAIASNINEGQTVSLNKPFKGNVGLNVRNHTLAAVLVQAQGQFRSN</sequence>
<keyword evidence="3" id="KW-1185">Reference proteome</keyword>
<organism evidence="2 3">
    <name type="scientific">Agromyces archimandritae</name>
    <dbReference type="NCBI Taxonomy" id="2781962"/>
    <lineage>
        <taxon>Bacteria</taxon>
        <taxon>Bacillati</taxon>
        <taxon>Actinomycetota</taxon>
        <taxon>Actinomycetes</taxon>
        <taxon>Micrococcales</taxon>
        <taxon>Microbacteriaceae</taxon>
        <taxon>Agromyces</taxon>
    </lineage>
</organism>